<dbReference type="GO" id="GO:0005737">
    <property type="term" value="C:cytoplasm"/>
    <property type="evidence" value="ECO:0007669"/>
    <property type="project" value="EnsemblMetazoa"/>
</dbReference>
<dbReference type="OrthoDB" id="271725at2759"/>
<dbReference type="FunCoup" id="E3ML08">
    <property type="interactions" value="7"/>
</dbReference>
<protein>
    <submittedName>
        <fullName evidence="6">CRE-TAG-310 protein</fullName>
    </submittedName>
</protein>
<sequence>MPPTAQNSQQQSYPRSDKGGLLNYPPPPIPQHHHHQHQRNQPYHQHHSSSTNSPQTHSSSPHTTSSNQYHHHPPSRTNNNHHQNSHSSQQAHNSRMNTSSVAAPQQQQQQQQPQGAPQQGGQGQGPPQHHGQRQFYGGRPQNHMRGGSGPFGNSNGYGRYTAPRDGQQHHDSTPLSSVSSRRVPLPPSQPPTSQRQPHPSSNFATATPSSTNLYIRGLAPNTNDDTLREMCSKYGNIASTKAIMDKATNNCKGYGFVDFESPQAAAAAVDGLNTEGVQAQMAKLQQQEQDPTNLYIANLPLDFTEQMLESELNKYGMVISTRILRTPDNNSRGVGFARMDSKEKCEVIISALNGGRFENMTKEGPALLIKQADTGRKSKVGTGIPRHPFQQFSSLGPPVLNAFLNGQHSINNPDMIQRMQYPQVYQSYYGYHPAAVYQQHYDVNSLASQMGGMHVGGGNPQANGGNDMYGAHMYGAQNAGGQGGQAGGQGGQGGNQQFYNMNPNNGRNKKVCGVSAADSAHFQIQAAS</sequence>
<evidence type="ECO:0000259" key="5">
    <source>
        <dbReference type="PROSITE" id="PS50102"/>
    </source>
</evidence>
<gene>
    <name evidence="6" type="primary">Cre-tag-310</name>
    <name evidence="6" type="ORF">CRE_26691</name>
</gene>
<dbReference type="InterPro" id="IPR012677">
    <property type="entry name" value="Nucleotide-bd_a/b_plait_sf"/>
</dbReference>
<dbReference type="eggNOG" id="KOG4733">
    <property type="taxonomic scope" value="Eukaryota"/>
</dbReference>
<evidence type="ECO:0000313" key="7">
    <source>
        <dbReference type="Proteomes" id="UP000008281"/>
    </source>
</evidence>
<feature type="compositionally biased region" description="Polar residues" evidence="4">
    <location>
        <begin position="202"/>
        <end position="213"/>
    </location>
</feature>
<dbReference type="InterPro" id="IPR035979">
    <property type="entry name" value="RBD_domain_sf"/>
</dbReference>
<feature type="domain" description="RRM" evidence="5">
    <location>
        <begin position="211"/>
        <end position="289"/>
    </location>
</feature>
<name>E3ML08_CAERE</name>
<feature type="compositionally biased region" description="Low complexity" evidence="4">
    <location>
        <begin position="39"/>
        <end position="67"/>
    </location>
</feature>
<dbReference type="SMART" id="SM00360">
    <property type="entry name" value="RRM"/>
    <property type="match status" value="2"/>
</dbReference>
<dbReference type="Pfam" id="PF00076">
    <property type="entry name" value="RRM_1"/>
    <property type="match status" value="2"/>
</dbReference>
<dbReference type="OMA" id="MLPLPIC"/>
<feature type="compositionally biased region" description="Low complexity" evidence="4">
    <location>
        <begin position="78"/>
        <end position="94"/>
    </location>
</feature>
<feature type="domain" description="RRM" evidence="5">
    <location>
        <begin position="292"/>
        <end position="374"/>
    </location>
</feature>
<keyword evidence="2 3" id="KW-0694">RNA-binding</keyword>
<evidence type="ECO:0000256" key="4">
    <source>
        <dbReference type="SAM" id="MobiDB-lite"/>
    </source>
</evidence>
<dbReference type="PROSITE" id="PS50102">
    <property type="entry name" value="RRM"/>
    <property type="match status" value="2"/>
</dbReference>
<keyword evidence="7" id="KW-1185">Reference proteome</keyword>
<feature type="compositionally biased region" description="Low complexity" evidence="4">
    <location>
        <begin position="173"/>
        <end position="183"/>
    </location>
</feature>
<evidence type="ECO:0000256" key="3">
    <source>
        <dbReference type="PROSITE-ProRule" id="PRU00176"/>
    </source>
</evidence>
<feature type="compositionally biased region" description="Polar residues" evidence="4">
    <location>
        <begin position="1"/>
        <end position="14"/>
    </location>
</feature>
<feature type="compositionally biased region" description="Low complexity" evidence="4">
    <location>
        <begin position="103"/>
        <end position="117"/>
    </location>
</feature>
<dbReference type="FunFam" id="3.30.70.330:FF:000482">
    <property type="entry name" value="SUPpressor"/>
    <property type="match status" value="1"/>
</dbReference>
<dbReference type="CDD" id="cd12243">
    <property type="entry name" value="RRM1_MSSP"/>
    <property type="match status" value="1"/>
</dbReference>
<reference evidence="6" key="1">
    <citation type="submission" date="2007-07" db="EMBL/GenBank/DDBJ databases">
        <title>PCAP assembly of the Caenorhabditis remanei genome.</title>
        <authorList>
            <consortium name="The Caenorhabditis remanei Sequencing Consortium"/>
            <person name="Wilson R.K."/>
        </authorList>
    </citation>
    <scope>NUCLEOTIDE SEQUENCE [LARGE SCALE GENOMIC DNA]</scope>
    <source>
        <strain evidence="6">PB4641</strain>
    </source>
</reference>
<feature type="compositionally biased region" description="Low complexity" evidence="4">
    <location>
        <begin position="191"/>
        <end position="201"/>
    </location>
</feature>
<dbReference type="InParanoid" id="E3ML08"/>
<dbReference type="GO" id="GO:0017148">
    <property type="term" value="P:negative regulation of translation"/>
    <property type="evidence" value="ECO:0007669"/>
    <property type="project" value="EnsemblMetazoa"/>
</dbReference>
<proteinExistence type="predicted"/>
<dbReference type="EMBL" id="DS268453">
    <property type="protein sequence ID" value="EFP04269.1"/>
    <property type="molecule type" value="Genomic_DNA"/>
</dbReference>
<dbReference type="CDD" id="cd12244">
    <property type="entry name" value="RRM2_MSSP"/>
    <property type="match status" value="1"/>
</dbReference>
<dbReference type="STRING" id="31234.E3ML08"/>
<dbReference type="Proteomes" id="UP000008281">
    <property type="component" value="Unassembled WGS sequence"/>
</dbReference>
<dbReference type="AlphaFoldDB" id="E3ML08"/>
<dbReference type="HOGENOM" id="CLU_051071_0_0_1"/>
<evidence type="ECO:0000313" key="6">
    <source>
        <dbReference type="EMBL" id="EFP04269.1"/>
    </source>
</evidence>
<dbReference type="Gene3D" id="3.30.70.330">
    <property type="match status" value="2"/>
</dbReference>
<dbReference type="SUPFAM" id="SSF54928">
    <property type="entry name" value="RNA-binding domain, RBD"/>
    <property type="match status" value="1"/>
</dbReference>
<evidence type="ECO:0000256" key="1">
    <source>
        <dbReference type="ARBA" id="ARBA00022737"/>
    </source>
</evidence>
<dbReference type="InterPro" id="IPR000504">
    <property type="entry name" value="RRM_dom"/>
</dbReference>
<keyword evidence="1" id="KW-0677">Repeat</keyword>
<organism evidence="7">
    <name type="scientific">Caenorhabditis remanei</name>
    <name type="common">Caenorhabditis vulgaris</name>
    <dbReference type="NCBI Taxonomy" id="31234"/>
    <lineage>
        <taxon>Eukaryota</taxon>
        <taxon>Metazoa</taxon>
        <taxon>Ecdysozoa</taxon>
        <taxon>Nematoda</taxon>
        <taxon>Chromadorea</taxon>
        <taxon>Rhabditida</taxon>
        <taxon>Rhabditina</taxon>
        <taxon>Rhabditomorpha</taxon>
        <taxon>Rhabditoidea</taxon>
        <taxon>Rhabditidae</taxon>
        <taxon>Peloderinae</taxon>
        <taxon>Caenorhabditis</taxon>
    </lineage>
</organism>
<dbReference type="GO" id="GO:0003730">
    <property type="term" value="F:mRNA 3'-UTR binding"/>
    <property type="evidence" value="ECO:0007669"/>
    <property type="project" value="EnsemblMetazoa"/>
</dbReference>
<evidence type="ECO:0000256" key="2">
    <source>
        <dbReference type="ARBA" id="ARBA00022884"/>
    </source>
</evidence>
<feature type="region of interest" description="Disordered" evidence="4">
    <location>
        <begin position="1"/>
        <end position="225"/>
    </location>
</feature>
<accession>E3ML08</accession>
<dbReference type="PANTHER" id="PTHR24012">
    <property type="entry name" value="RNA BINDING PROTEIN"/>
    <property type="match status" value="1"/>
</dbReference>